<dbReference type="SUPFAM" id="SSF51905">
    <property type="entry name" value="FAD/NAD(P)-binding domain"/>
    <property type="match status" value="1"/>
</dbReference>
<dbReference type="OrthoDB" id="66881at2759"/>
<keyword evidence="7 9" id="KW-0503">Monooxygenase</keyword>
<dbReference type="InterPro" id="IPR036188">
    <property type="entry name" value="FAD/NAD-bd_sf"/>
</dbReference>
<evidence type="ECO:0000256" key="3">
    <source>
        <dbReference type="ARBA" id="ARBA00022630"/>
    </source>
</evidence>
<comment type="caution">
    <text evidence="9">The sequence shown here is derived from an EMBL/GenBank/DDBJ whole genome shotgun (WGS) entry which is preliminary data.</text>
</comment>
<keyword evidence="3" id="KW-0285">Flavoprotein</keyword>
<comment type="cofactor">
    <cofactor evidence="1">
        <name>FAD</name>
        <dbReference type="ChEBI" id="CHEBI:57692"/>
    </cofactor>
</comment>
<evidence type="ECO:0000256" key="7">
    <source>
        <dbReference type="ARBA" id="ARBA00023033"/>
    </source>
</evidence>
<dbReference type="EMBL" id="AZHD01000013">
    <property type="protein sequence ID" value="OAA57977.1"/>
    <property type="molecule type" value="Genomic_DNA"/>
</dbReference>
<feature type="domain" description="FAD/NAD(P)-binding" evidence="8">
    <location>
        <begin position="21"/>
        <end position="239"/>
    </location>
</feature>
<evidence type="ECO:0000256" key="6">
    <source>
        <dbReference type="ARBA" id="ARBA00023002"/>
    </source>
</evidence>
<keyword evidence="10" id="KW-1185">Reference proteome</keyword>
<name>A0A167QUI4_9HYPO</name>
<gene>
    <name evidence="9" type="ORF">SPI_06862</name>
</gene>
<dbReference type="InterPro" id="IPR050775">
    <property type="entry name" value="FAD-binding_Monooxygenases"/>
</dbReference>
<dbReference type="Pfam" id="PF07992">
    <property type="entry name" value="Pyr_redox_2"/>
    <property type="match status" value="1"/>
</dbReference>
<evidence type="ECO:0000256" key="5">
    <source>
        <dbReference type="ARBA" id="ARBA00022857"/>
    </source>
</evidence>
<dbReference type="Proteomes" id="UP000076874">
    <property type="component" value="Unassembled WGS sequence"/>
</dbReference>
<evidence type="ECO:0000256" key="2">
    <source>
        <dbReference type="ARBA" id="ARBA00010139"/>
    </source>
</evidence>
<comment type="similarity">
    <text evidence="2">Belongs to the FAD-binding monooxygenase family.</text>
</comment>
<evidence type="ECO:0000256" key="1">
    <source>
        <dbReference type="ARBA" id="ARBA00001974"/>
    </source>
</evidence>
<dbReference type="GO" id="GO:0004497">
    <property type="term" value="F:monooxygenase activity"/>
    <property type="evidence" value="ECO:0007669"/>
    <property type="project" value="UniProtKB-KW"/>
</dbReference>
<dbReference type="STRING" id="1081102.A0A167QUI4"/>
<reference evidence="9 10" key="1">
    <citation type="journal article" date="2016" name="Genome Biol. Evol.">
        <title>Divergent and convergent evolution of fungal pathogenicity.</title>
        <authorList>
            <person name="Shang Y."/>
            <person name="Xiao G."/>
            <person name="Zheng P."/>
            <person name="Cen K."/>
            <person name="Zhan S."/>
            <person name="Wang C."/>
        </authorList>
    </citation>
    <scope>NUCLEOTIDE SEQUENCE [LARGE SCALE GENOMIC DNA]</scope>
    <source>
        <strain evidence="9 10">RCEF 264</strain>
    </source>
</reference>
<dbReference type="PANTHER" id="PTHR43098:SF3">
    <property type="entry name" value="L-ORNITHINE N(5)-MONOOXYGENASE-RELATED"/>
    <property type="match status" value="1"/>
</dbReference>
<proteinExistence type="inferred from homology"/>
<evidence type="ECO:0000256" key="4">
    <source>
        <dbReference type="ARBA" id="ARBA00022827"/>
    </source>
</evidence>
<dbReference type="InterPro" id="IPR023753">
    <property type="entry name" value="FAD/NAD-binding_dom"/>
</dbReference>
<keyword evidence="6" id="KW-0560">Oxidoreductase</keyword>
<evidence type="ECO:0000313" key="10">
    <source>
        <dbReference type="Proteomes" id="UP000076874"/>
    </source>
</evidence>
<dbReference type="AlphaFoldDB" id="A0A167QUI4"/>
<protein>
    <submittedName>
        <fullName evidence="9">Cyclopentanone 1,2-monooxygenase</fullName>
    </submittedName>
</protein>
<accession>A0A167QUI4</accession>
<dbReference type="Gene3D" id="3.50.50.60">
    <property type="entry name" value="FAD/NAD(P)-binding domain"/>
    <property type="match status" value="2"/>
</dbReference>
<keyword evidence="5" id="KW-0521">NADP</keyword>
<evidence type="ECO:0000313" key="9">
    <source>
        <dbReference type="EMBL" id="OAA57977.1"/>
    </source>
</evidence>
<evidence type="ECO:0000259" key="8">
    <source>
        <dbReference type="Pfam" id="PF07992"/>
    </source>
</evidence>
<keyword evidence="4" id="KW-0274">FAD</keyword>
<dbReference type="PRINTS" id="PR00411">
    <property type="entry name" value="PNDRDTASEI"/>
</dbReference>
<organism evidence="9 10">
    <name type="scientific">Niveomyces insectorum RCEF 264</name>
    <dbReference type="NCBI Taxonomy" id="1081102"/>
    <lineage>
        <taxon>Eukaryota</taxon>
        <taxon>Fungi</taxon>
        <taxon>Dikarya</taxon>
        <taxon>Ascomycota</taxon>
        <taxon>Pezizomycotina</taxon>
        <taxon>Sordariomycetes</taxon>
        <taxon>Hypocreomycetidae</taxon>
        <taxon>Hypocreales</taxon>
        <taxon>Cordycipitaceae</taxon>
        <taxon>Niveomyces</taxon>
    </lineage>
</organism>
<dbReference type="PANTHER" id="PTHR43098">
    <property type="entry name" value="L-ORNITHINE N(5)-MONOOXYGENASE-RELATED"/>
    <property type="match status" value="1"/>
</dbReference>
<sequence>MGSVTLLDPLLPANDAGTPHFDVLVIGGGFGGCYSLYKFRNLGFKTHIIEAGAALGGVWHWNSYPGARVDSEVPYYQFSIPEVWRSWTWTQRFPDHHEIKRYFAHVDRVLDLSKDVTFQTVVVGATFDAARSRWTVDTDKGGRFTCTYLVPATGSSYKRYEPDFKNMGLFQGRIAHSASWPQSGVALRGKRVAVVGAGATGVQLVQEISKVAGELTVYVRSPNLALPMGQRDLSELEAESAKAIYKSLFQLARQTSAGVAGDAQTLRAADHDQAQREQLWGELWRRGGFNFLAFNYADTMLDAATNRMVYDFWAKKTREKIRDPVKRDLLAPLEPPYVFGTKRNSLEQDYYDCLNQDHVRVVDVRAAPIRAFNAAGIVTDDGQARAHDVVVLATGYDNVTGSLTRMGLRDTDGVDIRERWKDGVRTHLGIMTSGYPNLFMIYGPQAPTGLTNAPVFIEGQVDLVAGFVAKLRTEGIARIEATKAAEARWGETVRDLNNQTLFRYSTSWYVGANIPGKKREPLNYVGGIPAYNAAVANSFKDWTDFHIVRA</sequence>